<dbReference type="Pfam" id="PF10342">
    <property type="entry name" value="Kre9_KNH"/>
    <property type="match status" value="1"/>
</dbReference>
<organism evidence="10 11">
    <name type="scientific">Arthrobotrys musiformis</name>
    <dbReference type="NCBI Taxonomy" id="47236"/>
    <lineage>
        <taxon>Eukaryota</taxon>
        <taxon>Fungi</taxon>
        <taxon>Dikarya</taxon>
        <taxon>Ascomycota</taxon>
        <taxon>Pezizomycotina</taxon>
        <taxon>Orbiliomycetes</taxon>
        <taxon>Orbiliales</taxon>
        <taxon>Orbiliaceae</taxon>
        <taxon>Arthrobotrys</taxon>
    </lineage>
</organism>
<keyword evidence="3 8" id="KW-0732">Signal</keyword>
<reference evidence="10 11" key="1">
    <citation type="submission" date="2023-08" db="EMBL/GenBank/DDBJ databases">
        <authorList>
            <person name="Palmer J.M."/>
        </authorList>
    </citation>
    <scope>NUCLEOTIDE SEQUENCE [LARGE SCALE GENOMIC DNA]</scope>
    <source>
        <strain evidence="10 11">TWF481</strain>
    </source>
</reference>
<accession>A0AAV9VUV2</accession>
<evidence type="ECO:0000256" key="7">
    <source>
        <dbReference type="SAM" id="Phobius"/>
    </source>
</evidence>
<evidence type="ECO:0000256" key="8">
    <source>
        <dbReference type="SAM" id="SignalP"/>
    </source>
</evidence>
<dbReference type="Proteomes" id="UP001370758">
    <property type="component" value="Unassembled WGS sequence"/>
</dbReference>
<proteinExistence type="predicted"/>
<dbReference type="PANTHER" id="PTHR15549">
    <property type="entry name" value="PAIRED IMMUNOGLOBULIN-LIKE TYPE 2 RECEPTOR"/>
    <property type="match status" value="1"/>
</dbReference>
<feature type="region of interest" description="Disordered" evidence="6">
    <location>
        <begin position="196"/>
        <end position="215"/>
    </location>
</feature>
<dbReference type="InterPro" id="IPR051694">
    <property type="entry name" value="Immunoregulatory_rcpt-like"/>
</dbReference>
<evidence type="ECO:0000256" key="4">
    <source>
        <dbReference type="ARBA" id="ARBA00022989"/>
    </source>
</evidence>
<dbReference type="GO" id="GO:0016020">
    <property type="term" value="C:membrane"/>
    <property type="evidence" value="ECO:0007669"/>
    <property type="project" value="UniProtKB-SubCell"/>
</dbReference>
<evidence type="ECO:0000259" key="9">
    <source>
        <dbReference type="Pfam" id="PF10342"/>
    </source>
</evidence>
<dbReference type="AlphaFoldDB" id="A0AAV9VUV2"/>
<dbReference type="PANTHER" id="PTHR15549:SF26">
    <property type="entry name" value="AXIAL BUDDING PATTERN PROTEIN 2-RELATED"/>
    <property type="match status" value="1"/>
</dbReference>
<feature type="region of interest" description="Disordered" evidence="6">
    <location>
        <begin position="300"/>
        <end position="416"/>
    </location>
</feature>
<evidence type="ECO:0000256" key="2">
    <source>
        <dbReference type="ARBA" id="ARBA00022692"/>
    </source>
</evidence>
<evidence type="ECO:0000256" key="5">
    <source>
        <dbReference type="ARBA" id="ARBA00023136"/>
    </source>
</evidence>
<protein>
    <recommendedName>
        <fullName evidence="9">Yeast cell wall synthesis Kre9/Knh1-like N-terminal domain-containing protein</fullName>
    </recommendedName>
</protein>
<feature type="chain" id="PRO_5043900430" description="Yeast cell wall synthesis Kre9/Knh1-like N-terminal domain-containing protein" evidence="8">
    <location>
        <begin position="25"/>
        <end position="416"/>
    </location>
</feature>
<feature type="domain" description="Yeast cell wall synthesis Kre9/Knh1-like N-terminal" evidence="9">
    <location>
        <begin position="31"/>
        <end position="116"/>
    </location>
</feature>
<feature type="compositionally biased region" description="Polar residues" evidence="6">
    <location>
        <begin position="364"/>
        <end position="373"/>
    </location>
</feature>
<gene>
    <name evidence="10" type="ORF">TWF481_001986</name>
</gene>
<feature type="signal peptide" evidence="8">
    <location>
        <begin position="1"/>
        <end position="24"/>
    </location>
</feature>
<feature type="compositionally biased region" description="Basic and acidic residues" evidence="6">
    <location>
        <begin position="353"/>
        <end position="363"/>
    </location>
</feature>
<name>A0AAV9VUV2_9PEZI</name>
<dbReference type="GO" id="GO:0071944">
    <property type="term" value="C:cell periphery"/>
    <property type="evidence" value="ECO:0007669"/>
    <property type="project" value="UniProtKB-ARBA"/>
</dbReference>
<feature type="compositionally biased region" description="Polar residues" evidence="6">
    <location>
        <begin position="389"/>
        <end position="400"/>
    </location>
</feature>
<feature type="compositionally biased region" description="Low complexity" evidence="6">
    <location>
        <begin position="120"/>
        <end position="151"/>
    </location>
</feature>
<comment type="caution">
    <text evidence="10">The sequence shown here is derived from an EMBL/GenBank/DDBJ whole genome shotgun (WGS) entry which is preliminary data.</text>
</comment>
<evidence type="ECO:0000256" key="6">
    <source>
        <dbReference type="SAM" id="MobiDB-lite"/>
    </source>
</evidence>
<evidence type="ECO:0000313" key="11">
    <source>
        <dbReference type="Proteomes" id="UP001370758"/>
    </source>
</evidence>
<sequence length="416" mass="42938">MVSTRSLLLSSLATFSSLVSLVSAKSIITYPEGGEVLQAGQPITIKWDTDAPTAPVGVSVCWNGADNCTILSTGRRNTGEYTWTPKANFDPRSDYIIFMTIGTDPIDYIVSSAFEIVAPSSTTAGPSSTSGSGTSATNGAATTTGNSPAGTEVASSDGSNSNGTIIGAAVGAVAAVVIIAVVGFIWMRKRNQKKLAEARRSTGPDDVEAGEKKKLNGSGAVNGAAVLAADKKKPTDDEAFAPNGDKKYNYAGPSNEFAMAELPAQQQEVFEMAAVPASGPSGSSSGGAHFFAMELDSREIPRPGSSTVKPDNDPTSKPTTPAAVKGEGRSVSIDGTTVNSETERPTSMGSIEQIKESSREGSQRDLTQQNESAPRTPAHNTPGDDSNGAGPSNRDSTPQIGSIPKLGGFDFDTAKF</sequence>
<keyword evidence="11" id="KW-1185">Reference proteome</keyword>
<evidence type="ECO:0000313" key="10">
    <source>
        <dbReference type="EMBL" id="KAK6497007.1"/>
    </source>
</evidence>
<keyword evidence="5 7" id="KW-0472">Membrane</keyword>
<feature type="transmembrane region" description="Helical" evidence="7">
    <location>
        <begin position="165"/>
        <end position="186"/>
    </location>
</feature>
<dbReference type="EMBL" id="JAVHJL010000010">
    <property type="protein sequence ID" value="KAK6497007.1"/>
    <property type="molecule type" value="Genomic_DNA"/>
</dbReference>
<feature type="region of interest" description="Disordered" evidence="6">
    <location>
        <begin position="120"/>
        <end position="159"/>
    </location>
</feature>
<feature type="compositionally biased region" description="Polar residues" evidence="6">
    <location>
        <begin position="333"/>
        <end position="350"/>
    </location>
</feature>
<dbReference type="InterPro" id="IPR018466">
    <property type="entry name" value="Kre9/Knh1-like_N"/>
</dbReference>
<evidence type="ECO:0000256" key="3">
    <source>
        <dbReference type="ARBA" id="ARBA00022729"/>
    </source>
</evidence>
<feature type="compositionally biased region" description="Polar residues" evidence="6">
    <location>
        <begin position="304"/>
        <end position="319"/>
    </location>
</feature>
<evidence type="ECO:0000256" key="1">
    <source>
        <dbReference type="ARBA" id="ARBA00004167"/>
    </source>
</evidence>
<feature type="compositionally biased region" description="Basic and acidic residues" evidence="6">
    <location>
        <begin position="196"/>
        <end position="214"/>
    </location>
</feature>
<comment type="subcellular location">
    <subcellularLocation>
        <location evidence="1">Membrane</location>
        <topology evidence="1">Single-pass membrane protein</topology>
    </subcellularLocation>
</comment>
<keyword evidence="2 7" id="KW-0812">Transmembrane</keyword>
<keyword evidence="4 7" id="KW-1133">Transmembrane helix</keyword>